<dbReference type="NCBIfam" id="TIGR03330">
    <property type="entry name" value="SAM_DCase_Bsu"/>
    <property type="match status" value="1"/>
</dbReference>
<dbReference type="Proteomes" id="UP000562492">
    <property type="component" value="Unassembled WGS sequence"/>
</dbReference>
<evidence type="ECO:0000256" key="10">
    <source>
        <dbReference type="ARBA" id="ARBA00023317"/>
    </source>
</evidence>
<dbReference type="InterPro" id="IPR042284">
    <property type="entry name" value="AdoMetDC_N"/>
</dbReference>
<dbReference type="PANTHER" id="PTHR33866">
    <property type="entry name" value="S-ADENOSYLMETHIONINE DECARBOXYLASE PROENZYME"/>
    <property type="match status" value="1"/>
</dbReference>
<protein>
    <submittedName>
        <fullName evidence="11">S-adenosylmethionine decarboxylase proenzyme</fullName>
    </submittedName>
</protein>
<keyword evidence="6" id="KW-0620">Polyamine biosynthesis</keyword>
<name>A0ABR6RBX8_9BURK</name>
<evidence type="ECO:0000256" key="6">
    <source>
        <dbReference type="ARBA" id="ARBA00023115"/>
    </source>
</evidence>
<accession>A0ABR6RBX8</accession>
<dbReference type="Gene3D" id="3.30.360.110">
    <property type="entry name" value="S-adenosylmethionine decarboxylase domain"/>
    <property type="match status" value="1"/>
</dbReference>
<dbReference type="InterPro" id="IPR003826">
    <property type="entry name" value="AdoMetDC_fam_prok"/>
</dbReference>
<dbReference type="PANTHER" id="PTHR33866:SF2">
    <property type="entry name" value="S-ADENOSYLMETHIONINE DECARBOXYLASE PROENZYME"/>
    <property type="match status" value="1"/>
</dbReference>
<reference evidence="11 12" key="1">
    <citation type="submission" date="2020-08" db="EMBL/GenBank/DDBJ databases">
        <title>Functional genomics of gut bacteria from endangered species of beetles.</title>
        <authorList>
            <person name="Carlos-Shanley C."/>
        </authorList>
    </citation>
    <scope>NUCLEOTIDE SEQUENCE [LARGE SCALE GENOMIC DNA]</scope>
    <source>
        <strain evidence="11 12">S00124</strain>
    </source>
</reference>
<dbReference type="InterPro" id="IPR017716">
    <property type="entry name" value="S-AdoMet_deCOase_pro-enz"/>
</dbReference>
<dbReference type="Gene3D" id="3.30.160.750">
    <property type="match status" value="1"/>
</dbReference>
<keyword evidence="8" id="KW-0456">Lyase</keyword>
<proteinExistence type="predicted"/>
<evidence type="ECO:0000256" key="3">
    <source>
        <dbReference type="ARBA" id="ARBA00022793"/>
    </source>
</evidence>
<organism evidence="11 12">
    <name type="scientific">Comamonas odontotermitis</name>
    <dbReference type="NCBI Taxonomy" id="379895"/>
    <lineage>
        <taxon>Bacteria</taxon>
        <taxon>Pseudomonadati</taxon>
        <taxon>Pseudomonadota</taxon>
        <taxon>Betaproteobacteria</taxon>
        <taxon>Burkholderiales</taxon>
        <taxon>Comamonadaceae</taxon>
        <taxon>Comamonas</taxon>
    </lineage>
</organism>
<dbReference type="InterPro" id="IPR042286">
    <property type="entry name" value="AdoMetDC_C"/>
</dbReference>
<keyword evidence="4" id="KW-0068">Autocatalytic cleavage</keyword>
<keyword evidence="7" id="KW-0865">Zymogen</keyword>
<gene>
    <name evidence="11" type="ORF">HNP33_000713</name>
</gene>
<keyword evidence="5" id="KW-0745">Spermidine biosynthesis</keyword>
<sequence>MDGLHLTADLYQCQCAPSLLTEQVQLAQLCVGQTMRSGLTVVAQRWHSFPPMNDKPAGVTGTVLLAESHLAIHTWPESGSVSLDLYVCNFSEDNTAKAHVLMQSLLKALAPTRVHQQHLRRGDASAAVAFDSGGGR</sequence>
<evidence type="ECO:0000256" key="7">
    <source>
        <dbReference type="ARBA" id="ARBA00023145"/>
    </source>
</evidence>
<dbReference type="RefSeq" id="WP_184705359.1">
    <property type="nucleotide sequence ID" value="NZ_JACHKZ010000003.1"/>
</dbReference>
<evidence type="ECO:0000256" key="1">
    <source>
        <dbReference type="ARBA" id="ARBA00001928"/>
    </source>
</evidence>
<keyword evidence="3" id="KW-0210">Decarboxylase</keyword>
<evidence type="ECO:0000256" key="2">
    <source>
        <dbReference type="ARBA" id="ARBA00022691"/>
    </source>
</evidence>
<comment type="cofactor">
    <cofactor evidence="1">
        <name>pyruvate</name>
        <dbReference type="ChEBI" id="CHEBI:15361"/>
    </cofactor>
</comment>
<dbReference type="SUPFAM" id="SSF56276">
    <property type="entry name" value="S-adenosylmethionine decarboxylase"/>
    <property type="match status" value="1"/>
</dbReference>
<keyword evidence="12" id="KW-1185">Reference proteome</keyword>
<keyword evidence="9" id="KW-0704">Schiff base</keyword>
<dbReference type="Pfam" id="PF02675">
    <property type="entry name" value="AdoMet_dc"/>
    <property type="match status" value="1"/>
</dbReference>
<evidence type="ECO:0000313" key="12">
    <source>
        <dbReference type="Proteomes" id="UP000562492"/>
    </source>
</evidence>
<dbReference type="EMBL" id="JACHKZ010000003">
    <property type="protein sequence ID" value="MBB6576665.1"/>
    <property type="molecule type" value="Genomic_DNA"/>
</dbReference>
<evidence type="ECO:0000256" key="4">
    <source>
        <dbReference type="ARBA" id="ARBA00022813"/>
    </source>
</evidence>
<comment type="caution">
    <text evidence="11">The sequence shown here is derived from an EMBL/GenBank/DDBJ whole genome shotgun (WGS) entry which is preliminary data.</text>
</comment>
<keyword evidence="2" id="KW-0949">S-adenosyl-L-methionine</keyword>
<evidence type="ECO:0000313" key="11">
    <source>
        <dbReference type="EMBL" id="MBB6576665.1"/>
    </source>
</evidence>
<dbReference type="InterPro" id="IPR016067">
    <property type="entry name" value="S-AdoMet_deCO2ase_core"/>
</dbReference>
<evidence type="ECO:0000256" key="8">
    <source>
        <dbReference type="ARBA" id="ARBA00023239"/>
    </source>
</evidence>
<keyword evidence="10" id="KW-0670">Pyruvate</keyword>
<evidence type="ECO:0000256" key="5">
    <source>
        <dbReference type="ARBA" id="ARBA00023066"/>
    </source>
</evidence>
<evidence type="ECO:0000256" key="9">
    <source>
        <dbReference type="ARBA" id="ARBA00023270"/>
    </source>
</evidence>